<evidence type="ECO:0000256" key="8">
    <source>
        <dbReference type="ARBA" id="ARBA00023242"/>
    </source>
</evidence>
<organism evidence="12 13">
    <name type="scientific">Amazona collaria</name>
    <name type="common">yellow-billed parrot</name>
    <dbReference type="NCBI Taxonomy" id="241587"/>
    <lineage>
        <taxon>Eukaryota</taxon>
        <taxon>Metazoa</taxon>
        <taxon>Chordata</taxon>
        <taxon>Craniata</taxon>
        <taxon>Vertebrata</taxon>
        <taxon>Euteleostomi</taxon>
        <taxon>Archelosauria</taxon>
        <taxon>Archosauria</taxon>
        <taxon>Dinosauria</taxon>
        <taxon>Saurischia</taxon>
        <taxon>Theropoda</taxon>
        <taxon>Coelurosauria</taxon>
        <taxon>Aves</taxon>
        <taxon>Neognathae</taxon>
        <taxon>Neoaves</taxon>
        <taxon>Telluraves</taxon>
        <taxon>Australaves</taxon>
        <taxon>Psittaciformes</taxon>
        <taxon>Psittacidae</taxon>
        <taxon>Amazona</taxon>
    </lineage>
</organism>
<keyword evidence="11" id="KW-0479">Metal-binding</keyword>
<dbReference type="GO" id="GO:0006355">
    <property type="term" value="P:regulation of DNA-templated transcription"/>
    <property type="evidence" value="ECO:0007669"/>
    <property type="project" value="UniProtKB-ARBA"/>
</dbReference>
<keyword evidence="7" id="KW-0007">Acetylation</keyword>
<proteinExistence type="inferred from homology"/>
<dbReference type="GO" id="GO:0005634">
    <property type="term" value="C:nucleus"/>
    <property type="evidence" value="ECO:0007669"/>
    <property type="project" value="UniProtKB-SubCell"/>
</dbReference>
<feature type="binding site" evidence="11">
    <location>
        <position position="171"/>
    </location>
    <ligand>
        <name>a divalent metal cation</name>
        <dbReference type="ChEBI" id="CHEBI:60240"/>
        <label>1</label>
    </ligand>
</feature>
<evidence type="ECO:0000256" key="2">
    <source>
        <dbReference type="ARBA" id="ARBA00004496"/>
    </source>
</evidence>
<dbReference type="Pfam" id="PF01784">
    <property type="entry name" value="DUF34_NIF3"/>
    <property type="match status" value="1"/>
</dbReference>
<dbReference type="SUPFAM" id="SSF102705">
    <property type="entry name" value="NIF3 (NGG1p interacting factor 3)-like"/>
    <property type="match status" value="1"/>
</dbReference>
<dbReference type="Gene3D" id="3.40.1390.30">
    <property type="entry name" value="NIF3 (NGG1p interacting factor 3)-like"/>
    <property type="match status" value="2"/>
</dbReference>
<dbReference type="PANTHER" id="PTHR13799:SF13">
    <property type="entry name" value="NIF3-LIKE PROTEIN 1"/>
    <property type="match status" value="1"/>
</dbReference>
<comment type="subunit">
    <text evidence="10">Homodimer. Interacts with COPS2. Interacts with THOC7.</text>
</comment>
<comment type="similarity">
    <text evidence="3">Belongs to the GTP cyclohydrolase I type 2/NIF3 family.</text>
</comment>
<evidence type="ECO:0000256" key="3">
    <source>
        <dbReference type="ARBA" id="ARBA00006964"/>
    </source>
</evidence>
<evidence type="ECO:0000256" key="5">
    <source>
        <dbReference type="ARBA" id="ARBA00022490"/>
    </source>
</evidence>
<dbReference type="GO" id="GO:0005739">
    <property type="term" value="C:mitochondrion"/>
    <property type="evidence" value="ECO:0007669"/>
    <property type="project" value="TreeGrafter"/>
</dbReference>
<evidence type="ECO:0000313" key="12">
    <source>
        <dbReference type="Ensembl" id="ENSACOP00000023372.1"/>
    </source>
</evidence>
<evidence type="ECO:0000256" key="4">
    <source>
        <dbReference type="ARBA" id="ARBA00019069"/>
    </source>
</evidence>
<dbReference type="InterPro" id="IPR017222">
    <property type="entry name" value="DUF34/NIF3_animal"/>
</dbReference>
<keyword evidence="13" id="KW-1185">Reference proteome</keyword>
<reference evidence="12" key="2">
    <citation type="submission" date="2025-09" db="UniProtKB">
        <authorList>
            <consortium name="Ensembl"/>
        </authorList>
    </citation>
    <scope>IDENTIFICATION</scope>
</reference>
<dbReference type="InterPro" id="IPR036069">
    <property type="entry name" value="DUF34/NIF3_sf"/>
</dbReference>
<dbReference type="PIRSF" id="PIRSF037490">
    <property type="entry name" value="UCP037490_NIF3_euk"/>
    <property type="match status" value="1"/>
</dbReference>
<sequence length="417" mass="45683">MQEAGPRFLGRCINVLGAAVSATRSLGLTPAGFTPSIDRCMLLPGTQLLHRPLRYVRALGHLPSRSLMNLGELVSALNDFASLSLAESWDNVGLLVEPSPPHTVNTLFLTNDLTEEVMEEAVQKKAGLILSYHPPVFTPLKRVTWKTWKERLIVRALEHRIGIYSPHTAYDAIPHGVNDWLAKGLGACTSVPLRPSTAPSCPAEGTHRVEFCTDNSEHLDMVLSKIRDIQEISCLTTLPARVEGEEQTRVSLNCSQKALLKVVALLSQNSLYQRTEILLLQKPLLPHTGMGRLCTLSEPVSLLDITERIKSHLKLPHIRLAVGMGRTLESPVKKTALCAGSGSSVLKGVEADLYLTGEMSHHDVLDAVANGISVILCEHSNTERGFLRELCDTLAVHLQNKVNIVVSEKDRDPLQVA</sequence>
<dbReference type="AlphaFoldDB" id="A0A8B9J2L6"/>
<dbReference type="PANTHER" id="PTHR13799">
    <property type="entry name" value="NGG1 INTERACTING FACTOR 3"/>
    <property type="match status" value="1"/>
</dbReference>
<dbReference type="GO" id="GO:0046872">
    <property type="term" value="F:metal ion binding"/>
    <property type="evidence" value="ECO:0007669"/>
    <property type="project" value="UniProtKB-KW"/>
</dbReference>
<dbReference type="FunFam" id="3.40.1390.30:FF:000001">
    <property type="entry name" value="GTP cyclohydrolase 1 type 2"/>
    <property type="match status" value="1"/>
</dbReference>
<accession>A0A8B9J2L6</accession>
<keyword evidence="8" id="KW-0539">Nucleus</keyword>
<keyword evidence="5" id="KW-0963">Cytoplasm</keyword>
<reference evidence="12" key="1">
    <citation type="submission" date="2025-08" db="UniProtKB">
        <authorList>
            <consortium name="Ensembl"/>
        </authorList>
    </citation>
    <scope>IDENTIFICATION</scope>
</reference>
<name>A0A8B9J2L6_9PSIT</name>
<dbReference type="Proteomes" id="UP000694522">
    <property type="component" value="Unplaced"/>
</dbReference>
<comment type="subcellular location">
    <subcellularLocation>
        <location evidence="2">Cytoplasm</location>
    </subcellularLocation>
    <subcellularLocation>
        <location evidence="1">Nucleus</location>
    </subcellularLocation>
</comment>
<evidence type="ECO:0000256" key="6">
    <source>
        <dbReference type="ARBA" id="ARBA00022553"/>
    </source>
</evidence>
<evidence type="ECO:0000313" key="13">
    <source>
        <dbReference type="Proteomes" id="UP000694522"/>
    </source>
</evidence>
<feature type="binding site" evidence="11">
    <location>
        <position position="383"/>
    </location>
    <ligand>
        <name>a divalent metal cation</name>
        <dbReference type="ChEBI" id="CHEBI:60240"/>
        <label>1</label>
    </ligand>
</feature>
<dbReference type="InterPro" id="IPR002678">
    <property type="entry name" value="DUF34/NIF3"/>
</dbReference>
<keyword evidence="6" id="KW-0597">Phosphoprotein</keyword>
<evidence type="ECO:0000256" key="11">
    <source>
        <dbReference type="PIRSR" id="PIRSR602678-1"/>
    </source>
</evidence>
<evidence type="ECO:0000256" key="10">
    <source>
        <dbReference type="ARBA" id="ARBA00062046"/>
    </source>
</evidence>
<dbReference type="Ensembl" id="ENSACOT00000024181.1">
    <property type="protein sequence ID" value="ENSACOP00000023372.1"/>
    <property type="gene ID" value="ENSACOG00000015825.1"/>
</dbReference>
<dbReference type="FunFam" id="3.40.1390.30:FF:000004">
    <property type="entry name" value="NIF3-like protein 1"/>
    <property type="match status" value="1"/>
</dbReference>
<comment type="function">
    <text evidence="9">May function as a transcriptional corepressor through its interaction with COPS2, negatively regulating the expression of genes involved in neuronal differentiation.</text>
</comment>
<evidence type="ECO:0000256" key="7">
    <source>
        <dbReference type="ARBA" id="ARBA00022990"/>
    </source>
</evidence>
<evidence type="ECO:0000256" key="1">
    <source>
        <dbReference type="ARBA" id="ARBA00004123"/>
    </source>
</evidence>
<protein>
    <recommendedName>
        <fullName evidence="4">NIF3-like protein 1</fullName>
    </recommendedName>
</protein>
<feature type="binding site" evidence="11">
    <location>
        <position position="133"/>
    </location>
    <ligand>
        <name>a divalent metal cation</name>
        <dbReference type="ChEBI" id="CHEBI:60240"/>
        <label>1</label>
    </ligand>
</feature>
<dbReference type="NCBIfam" id="TIGR00486">
    <property type="entry name" value="YbgI_SA1388"/>
    <property type="match status" value="1"/>
</dbReference>
<feature type="binding site" evidence="11">
    <location>
        <position position="379"/>
    </location>
    <ligand>
        <name>a divalent metal cation</name>
        <dbReference type="ChEBI" id="CHEBI:60240"/>
        <label>1</label>
    </ligand>
</feature>
<evidence type="ECO:0000256" key="9">
    <source>
        <dbReference type="ARBA" id="ARBA00059551"/>
    </source>
</evidence>